<dbReference type="OMA" id="AAWHIDE"/>
<dbReference type="Proteomes" id="UP000008711">
    <property type="component" value="Unassembled WGS sequence"/>
</dbReference>
<dbReference type="AlphaFoldDB" id="B3NZB5"/>
<protein>
    <submittedName>
        <fullName evidence="1">GG21818</fullName>
    </submittedName>
</protein>
<dbReference type="PhylomeDB" id="B3NZB5"/>
<organism evidence="1 2">
    <name type="scientific">Drosophila erecta</name>
    <name type="common">Fruit fly</name>
    <dbReference type="NCBI Taxonomy" id="7220"/>
    <lineage>
        <taxon>Eukaryota</taxon>
        <taxon>Metazoa</taxon>
        <taxon>Ecdysozoa</taxon>
        <taxon>Arthropoda</taxon>
        <taxon>Hexapoda</taxon>
        <taxon>Insecta</taxon>
        <taxon>Pterygota</taxon>
        <taxon>Neoptera</taxon>
        <taxon>Endopterygota</taxon>
        <taxon>Diptera</taxon>
        <taxon>Brachycera</taxon>
        <taxon>Muscomorpha</taxon>
        <taxon>Ephydroidea</taxon>
        <taxon>Drosophilidae</taxon>
        <taxon>Drosophila</taxon>
        <taxon>Sophophora</taxon>
    </lineage>
</organism>
<dbReference type="EMBL" id="CH954181">
    <property type="protein sequence ID" value="EDV48787.1"/>
    <property type="molecule type" value="Genomic_DNA"/>
</dbReference>
<reference evidence="1 2" key="2">
    <citation type="journal article" date="2008" name="Bioinformatics">
        <title>Assembly reconciliation.</title>
        <authorList>
            <person name="Zimin A.V."/>
            <person name="Smith D.R."/>
            <person name="Sutton G."/>
            <person name="Yorke J.A."/>
        </authorList>
    </citation>
    <scope>NUCLEOTIDE SEQUENCE [LARGE SCALE GENOMIC DNA]</scope>
    <source>
        <strain evidence="1 2">TSC#14021-0224.01</strain>
    </source>
</reference>
<gene>
    <name evidence="1" type="primary">Dere\GG21818</name>
    <name evidence="1" type="ORF">Dere_GG21818</name>
</gene>
<keyword evidence="2" id="KW-1185">Reference proteome</keyword>
<sequence>MELANGGAAPARDSLLFGPPRHQQMPKVNLFRVAAIPVDVQLQRIRNLDKDAGHGHGHGHGAGAGAGNPHLFCARALTFPLFVHKATIRKNGFVPIPHGFSGICWGRKGNPYSLLVAISYHCKINAHERPLADCFCRPIGIRLPRLQLQLKDNINVNVSGYLCISPGQPASSPGRRRSCAAAVGVASDIYIYMNKYLIRSFASMADDRVQYVEPLKLLDGHCPAPSRPSGADQRRAGGAANLSRACGELPNHIRIRIRLPFWLAPGAWPFGWMWPTTGMWTWMWSWLWTGWMCAAWHIDEPQQIGSTVAMPTGGATAAEAACRAPHSGHKQHTNSIFIGRINCFFLDSLNIFNLMFAKIS</sequence>
<accession>B3NZB5</accession>
<evidence type="ECO:0000313" key="2">
    <source>
        <dbReference type="Proteomes" id="UP000008711"/>
    </source>
</evidence>
<proteinExistence type="predicted"/>
<evidence type="ECO:0000313" key="1">
    <source>
        <dbReference type="EMBL" id="EDV48787.1"/>
    </source>
</evidence>
<dbReference type="HOGENOM" id="CLU_770016_0_0_1"/>
<reference evidence="1 2" key="1">
    <citation type="journal article" date="2007" name="Nature">
        <title>Evolution of genes and genomes on the Drosophila phylogeny.</title>
        <authorList>
            <consortium name="Drosophila 12 Genomes Consortium"/>
            <person name="Clark A.G."/>
            <person name="Eisen M.B."/>
            <person name="Smith D.R."/>
            <person name="Bergman C.M."/>
            <person name="Oliver B."/>
            <person name="Markow T.A."/>
            <person name="Kaufman T.C."/>
            <person name="Kellis M."/>
            <person name="Gelbart W."/>
            <person name="Iyer V.N."/>
            <person name="Pollard D.A."/>
            <person name="Sackton T.B."/>
            <person name="Larracuente A.M."/>
            <person name="Singh N.D."/>
            <person name="Abad J.P."/>
            <person name="Abt D.N."/>
            <person name="Adryan B."/>
            <person name="Aguade M."/>
            <person name="Akashi H."/>
            <person name="Anderson W.W."/>
            <person name="Aquadro C.F."/>
            <person name="Ardell D.H."/>
            <person name="Arguello R."/>
            <person name="Artieri C.G."/>
            <person name="Barbash D.A."/>
            <person name="Barker D."/>
            <person name="Barsanti P."/>
            <person name="Batterham P."/>
            <person name="Batzoglou S."/>
            <person name="Begun D."/>
            <person name="Bhutkar A."/>
            <person name="Blanco E."/>
            <person name="Bosak S.A."/>
            <person name="Bradley R.K."/>
            <person name="Brand A.D."/>
            <person name="Brent M.R."/>
            <person name="Brooks A.N."/>
            <person name="Brown R.H."/>
            <person name="Butlin R.K."/>
            <person name="Caggese C."/>
            <person name="Calvi B.R."/>
            <person name="Bernardo de Carvalho A."/>
            <person name="Caspi A."/>
            <person name="Castrezana S."/>
            <person name="Celniker S.E."/>
            <person name="Chang J.L."/>
            <person name="Chapple C."/>
            <person name="Chatterji S."/>
            <person name="Chinwalla A."/>
            <person name="Civetta A."/>
            <person name="Clifton S.W."/>
            <person name="Comeron J.M."/>
            <person name="Costello J.C."/>
            <person name="Coyne J.A."/>
            <person name="Daub J."/>
            <person name="David R.G."/>
            <person name="Delcher A.L."/>
            <person name="Delehaunty K."/>
            <person name="Do C.B."/>
            <person name="Ebling H."/>
            <person name="Edwards K."/>
            <person name="Eickbush T."/>
            <person name="Evans J.D."/>
            <person name="Filipski A."/>
            <person name="Findeiss S."/>
            <person name="Freyhult E."/>
            <person name="Fulton L."/>
            <person name="Fulton R."/>
            <person name="Garcia A.C."/>
            <person name="Gardiner A."/>
            <person name="Garfield D.A."/>
            <person name="Garvin B.E."/>
            <person name="Gibson G."/>
            <person name="Gilbert D."/>
            <person name="Gnerre S."/>
            <person name="Godfrey J."/>
            <person name="Good R."/>
            <person name="Gotea V."/>
            <person name="Gravely B."/>
            <person name="Greenberg A.J."/>
            <person name="Griffiths-Jones S."/>
            <person name="Gross S."/>
            <person name="Guigo R."/>
            <person name="Gustafson E.A."/>
            <person name="Haerty W."/>
            <person name="Hahn M.W."/>
            <person name="Halligan D.L."/>
            <person name="Halpern A.L."/>
            <person name="Halter G.M."/>
            <person name="Han M.V."/>
            <person name="Heger A."/>
            <person name="Hillier L."/>
            <person name="Hinrichs A.S."/>
            <person name="Holmes I."/>
            <person name="Hoskins R.A."/>
            <person name="Hubisz M.J."/>
            <person name="Hultmark D."/>
            <person name="Huntley M.A."/>
            <person name="Jaffe D.B."/>
            <person name="Jagadeeshan S."/>
            <person name="Jeck W.R."/>
            <person name="Johnson J."/>
            <person name="Jones C.D."/>
            <person name="Jordan W.C."/>
            <person name="Karpen G.H."/>
            <person name="Kataoka E."/>
            <person name="Keightley P.D."/>
            <person name="Kheradpour P."/>
            <person name="Kirkness E.F."/>
            <person name="Koerich L.B."/>
            <person name="Kristiansen K."/>
            <person name="Kudrna D."/>
            <person name="Kulathinal R.J."/>
            <person name="Kumar S."/>
            <person name="Kwok R."/>
            <person name="Lander E."/>
            <person name="Langley C.H."/>
            <person name="Lapoint R."/>
            <person name="Lazzaro B.P."/>
            <person name="Lee S.J."/>
            <person name="Levesque L."/>
            <person name="Li R."/>
            <person name="Lin C.F."/>
            <person name="Lin M.F."/>
            <person name="Lindblad-Toh K."/>
            <person name="Llopart A."/>
            <person name="Long M."/>
            <person name="Low L."/>
            <person name="Lozovsky E."/>
            <person name="Lu J."/>
            <person name="Luo M."/>
            <person name="Machado C.A."/>
            <person name="Makalowski W."/>
            <person name="Marzo M."/>
            <person name="Matsuda M."/>
            <person name="Matzkin L."/>
            <person name="McAllister B."/>
            <person name="McBride C.S."/>
            <person name="McKernan B."/>
            <person name="McKernan K."/>
            <person name="Mendez-Lago M."/>
            <person name="Minx P."/>
            <person name="Mollenhauer M.U."/>
            <person name="Montooth K."/>
            <person name="Mount S.M."/>
            <person name="Mu X."/>
            <person name="Myers E."/>
            <person name="Negre B."/>
            <person name="Newfeld S."/>
            <person name="Nielsen R."/>
            <person name="Noor M.A."/>
            <person name="O'Grady P."/>
            <person name="Pachter L."/>
            <person name="Papaceit M."/>
            <person name="Parisi M.J."/>
            <person name="Parisi M."/>
            <person name="Parts L."/>
            <person name="Pedersen J.S."/>
            <person name="Pesole G."/>
            <person name="Phillippy A.M."/>
            <person name="Ponting C.P."/>
            <person name="Pop M."/>
            <person name="Porcelli D."/>
            <person name="Powell J.R."/>
            <person name="Prohaska S."/>
            <person name="Pruitt K."/>
            <person name="Puig M."/>
            <person name="Quesneville H."/>
            <person name="Ram K.R."/>
            <person name="Rand D."/>
            <person name="Rasmussen M.D."/>
            <person name="Reed L.K."/>
            <person name="Reenan R."/>
            <person name="Reily A."/>
            <person name="Remington K.A."/>
            <person name="Rieger T.T."/>
            <person name="Ritchie M.G."/>
            <person name="Robin C."/>
            <person name="Rogers Y.H."/>
            <person name="Rohde C."/>
            <person name="Rozas J."/>
            <person name="Rubenfield M.J."/>
            <person name="Ruiz A."/>
            <person name="Russo S."/>
            <person name="Salzberg S.L."/>
            <person name="Sanchez-Gracia A."/>
            <person name="Saranga D.J."/>
            <person name="Sato H."/>
            <person name="Schaeffer S.W."/>
            <person name="Schatz M.C."/>
            <person name="Schlenke T."/>
            <person name="Schwartz R."/>
            <person name="Segarra C."/>
            <person name="Singh R.S."/>
            <person name="Sirot L."/>
            <person name="Sirota M."/>
            <person name="Sisneros N.B."/>
            <person name="Smith C.D."/>
            <person name="Smith T.F."/>
            <person name="Spieth J."/>
            <person name="Stage D.E."/>
            <person name="Stark A."/>
            <person name="Stephan W."/>
            <person name="Strausberg R.L."/>
            <person name="Strempel S."/>
            <person name="Sturgill D."/>
            <person name="Sutton G."/>
            <person name="Sutton G.G."/>
            <person name="Tao W."/>
            <person name="Teichmann S."/>
            <person name="Tobari Y.N."/>
            <person name="Tomimura Y."/>
            <person name="Tsolas J.M."/>
            <person name="Valente V.L."/>
            <person name="Venter E."/>
            <person name="Venter J.C."/>
            <person name="Vicario S."/>
            <person name="Vieira F.G."/>
            <person name="Vilella A.J."/>
            <person name="Villasante A."/>
            <person name="Walenz B."/>
            <person name="Wang J."/>
            <person name="Wasserman M."/>
            <person name="Watts T."/>
            <person name="Wilson D."/>
            <person name="Wilson R.K."/>
            <person name="Wing R.A."/>
            <person name="Wolfner M.F."/>
            <person name="Wong A."/>
            <person name="Wong G.K."/>
            <person name="Wu C.I."/>
            <person name="Wu G."/>
            <person name="Yamamoto D."/>
            <person name="Yang H.P."/>
            <person name="Yang S.P."/>
            <person name="Yorke J.A."/>
            <person name="Yoshida K."/>
            <person name="Zdobnov E."/>
            <person name="Zhang P."/>
            <person name="Zhang Y."/>
            <person name="Zimin A.V."/>
            <person name="Baldwin J."/>
            <person name="Abdouelleil A."/>
            <person name="Abdulkadir J."/>
            <person name="Abebe A."/>
            <person name="Abera B."/>
            <person name="Abreu J."/>
            <person name="Acer S.C."/>
            <person name="Aftuck L."/>
            <person name="Alexander A."/>
            <person name="An P."/>
            <person name="Anderson E."/>
            <person name="Anderson S."/>
            <person name="Arachi H."/>
            <person name="Azer M."/>
            <person name="Bachantsang P."/>
            <person name="Barry A."/>
            <person name="Bayul T."/>
            <person name="Berlin A."/>
            <person name="Bessette D."/>
            <person name="Bloom T."/>
            <person name="Blye J."/>
            <person name="Boguslavskiy L."/>
            <person name="Bonnet C."/>
            <person name="Boukhgalter B."/>
            <person name="Bourzgui I."/>
            <person name="Brown A."/>
            <person name="Cahill P."/>
            <person name="Channer S."/>
            <person name="Cheshatsang Y."/>
            <person name="Chuda L."/>
            <person name="Citroen M."/>
            <person name="Collymore A."/>
            <person name="Cooke P."/>
            <person name="Costello M."/>
            <person name="D'Aco K."/>
            <person name="Daza R."/>
            <person name="De Haan G."/>
            <person name="DeGray S."/>
            <person name="DeMaso C."/>
            <person name="Dhargay N."/>
            <person name="Dooley K."/>
            <person name="Dooley E."/>
            <person name="Doricent M."/>
            <person name="Dorje P."/>
            <person name="Dorjee K."/>
            <person name="Dupes A."/>
            <person name="Elong R."/>
            <person name="Falk J."/>
            <person name="Farina A."/>
            <person name="Faro S."/>
            <person name="Ferguson D."/>
            <person name="Fisher S."/>
            <person name="Foley C.D."/>
            <person name="Franke A."/>
            <person name="Friedrich D."/>
            <person name="Gadbois L."/>
            <person name="Gearin G."/>
            <person name="Gearin C.R."/>
            <person name="Giannoukos G."/>
            <person name="Goode T."/>
            <person name="Graham J."/>
            <person name="Grandbois E."/>
            <person name="Grewal S."/>
            <person name="Gyaltsen K."/>
            <person name="Hafez N."/>
            <person name="Hagos B."/>
            <person name="Hall J."/>
            <person name="Henson C."/>
            <person name="Hollinger A."/>
            <person name="Honan T."/>
            <person name="Huard M.D."/>
            <person name="Hughes L."/>
            <person name="Hurhula B."/>
            <person name="Husby M.E."/>
            <person name="Kamat A."/>
            <person name="Kanga B."/>
            <person name="Kashin S."/>
            <person name="Khazanovich D."/>
            <person name="Kisner P."/>
            <person name="Lance K."/>
            <person name="Lara M."/>
            <person name="Lee W."/>
            <person name="Lennon N."/>
            <person name="Letendre F."/>
            <person name="LeVine R."/>
            <person name="Lipovsky A."/>
            <person name="Liu X."/>
            <person name="Liu J."/>
            <person name="Liu S."/>
            <person name="Lokyitsang T."/>
            <person name="Lokyitsang Y."/>
            <person name="Lubonja R."/>
            <person name="Lui A."/>
            <person name="MacDonald P."/>
            <person name="Magnisalis V."/>
            <person name="Maru K."/>
            <person name="Matthews C."/>
            <person name="McCusker W."/>
            <person name="McDonough S."/>
            <person name="Mehta T."/>
            <person name="Meldrim J."/>
            <person name="Meneus L."/>
            <person name="Mihai O."/>
            <person name="Mihalev A."/>
            <person name="Mihova T."/>
            <person name="Mittelman R."/>
            <person name="Mlenga V."/>
            <person name="Montmayeur A."/>
            <person name="Mulrain L."/>
            <person name="Navidi A."/>
            <person name="Naylor J."/>
            <person name="Negash T."/>
            <person name="Nguyen T."/>
            <person name="Nguyen N."/>
            <person name="Nicol R."/>
            <person name="Norbu C."/>
            <person name="Norbu N."/>
            <person name="Novod N."/>
            <person name="O'Neill B."/>
            <person name="Osman S."/>
            <person name="Markiewicz E."/>
            <person name="Oyono O.L."/>
            <person name="Patti C."/>
            <person name="Phunkhang P."/>
            <person name="Pierre F."/>
            <person name="Priest M."/>
            <person name="Raghuraman S."/>
            <person name="Rege F."/>
            <person name="Reyes R."/>
            <person name="Rise C."/>
            <person name="Rogov P."/>
            <person name="Ross K."/>
            <person name="Ryan E."/>
            <person name="Settipalli S."/>
            <person name="Shea T."/>
            <person name="Sherpa N."/>
            <person name="Shi L."/>
            <person name="Shih D."/>
            <person name="Sparrow T."/>
            <person name="Spaulding J."/>
            <person name="Stalker J."/>
            <person name="Stange-Thomann N."/>
            <person name="Stavropoulos S."/>
            <person name="Stone C."/>
            <person name="Strader C."/>
            <person name="Tesfaye S."/>
            <person name="Thomson T."/>
            <person name="Thoulutsang Y."/>
            <person name="Thoulutsang D."/>
            <person name="Topham K."/>
            <person name="Topping I."/>
            <person name="Tsamla T."/>
            <person name="Vassiliev H."/>
            <person name="Vo A."/>
            <person name="Wangchuk T."/>
            <person name="Wangdi T."/>
            <person name="Weiand M."/>
            <person name="Wilkinson J."/>
            <person name="Wilson A."/>
            <person name="Yadav S."/>
            <person name="Young G."/>
            <person name="Yu Q."/>
            <person name="Zembek L."/>
            <person name="Zhong D."/>
            <person name="Zimmer A."/>
            <person name="Zwirko Z."/>
            <person name="Jaffe D.B."/>
            <person name="Alvarez P."/>
            <person name="Brockman W."/>
            <person name="Butler J."/>
            <person name="Chin C."/>
            <person name="Gnerre S."/>
            <person name="Grabherr M."/>
            <person name="Kleber M."/>
            <person name="Mauceli E."/>
            <person name="MacCallum I."/>
        </authorList>
    </citation>
    <scope>NUCLEOTIDE SEQUENCE [LARGE SCALE GENOMIC DNA]</scope>
    <source>
        <strain evidence="1 2">TSC#14021-0224.01</strain>
    </source>
</reference>
<name>B3NZB5_DROER</name>